<name>A5GA24_GEOUR</name>
<evidence type="ECO:0000259" key="15">
    <source>
        <dbReference type="PROSITE" id="PS50109"/>
    </source>
</evidence>
<keyword evidence="5" id="KW-0597">Phosphoprotein</keyword>
<proteinExistence type="predicted"/>
<evidence type="ECO:0000256" key="4">
    <source>
        <dbReference type="ARBA" id="ARBA00022475"/>
    </source>
</evidence>
<evidence type="ECO:0000313" key="18">
    <source>
        <dbReference type="EMBL" id="ABQ25575.1"/>
    </source>
</evidence>
<dbReference type="InterPro" id="IPR003661">
    <property type="entry name" value="HisK_dim/P_dom"/>
</dbReference>
<dbReference type="KEGG" id="gur:Gura_1374"/>
<protein>
    <recommendedName>
        <fullName evidence="3">histidine kinase</fullName>
        <ecNumber evidence="3">2.7.13.3</ecNumber>
    </recommendedName>
</protein>
<dbReference type="Gene3D" id="1.10.287.130">
    <property type="match status" value="1"/>
</dbReference>
<organism evidence="18 19">
    <name type="scientific">Geotalea uraniireducens (strain Rf4)</name>
    <name type="common">Geobacter uraniireducens</name>
    <dbReference type="NCBI Taxonomy" id="351605"/>
    <lineage>
        <taxon>Bacteria</taxon>
        <taxon>Pseudomonadati</taxon>
        <taxon>Thermodesulfobacteriota</taxon>
        <taxon>Desulfuromonadia</taxon>
        <taxon>Geobacterales</taxon>
        <taxon>Geobacteraceae</taxon>
        <taxon>Geotalea</taxon>
    </lineage>
</organism>
<dbReference type="InterPro" id="IPR036890">
    <property type="entry name" value="HATPase_C_sf"/>
</dbReference>
<evidence type="ECO:0000256" key="9">
    <source>
        <dbReference type="ARBA" id="ARBA00022777"/>
    </source>
</evidence>
<keyword evidence="10" id="KW-0067">ATP-binding</keyword>
<dbReference type="OrthoDB" id="9781147at2"/>
<feature type="domain" description="PAS" evidence="16">
    <location>
        <begin position="400"/>
        <end position="470"/>
    </location>
</feature>
<evidence type="ECO:0000259" key="17">
    <source>
        <dbReference type="PROSITE" id="PS50885"/>
    </source>
</evidence>
<dbReference type="InterPro" id="IPR003594">
    <property type="entry name" value="HATPase_dom"/>
</dbReference>
<evidence type="ECO:0000256" key="14">
    <source>
        <dbReference type="SAM" id="Phobius"/>
    </source>
</evidence>
<dbReference type="Gene3D" id="6.10.340.10">
    <property type="match status" value="1"/>
</dbReference>
<dbReference type="InterPro" id="IPR013767">
    <property type="entry name" value="PAS_fold"/>
</dbReference>
<keyword evidence="11 14" id="KW-1133">Transmembrane helix</keyword>
<keyword evidence="9 18" id="KW-0418">Kinase</keyword>
<keyword evidence="13 14" id="KW-0472">Membrane</keyword>
<keyword evidence="19" id="KW-1185">Reference proteome</keyword>
<dbReference type="EMBL" id="CP000698">
    <property type="protein sequence ID" value="ABQ25575.1"/>
    <property type="molecule type" value="Genomic_DNA"/>
</dbReference>
<dbReference type="PIRSF" id="PIRSF037532">
    <property type="entry name" value="STHK_NtrY"/>
    <property type="match status" value="1"/>
</dbReference>
<keyword evidence="6 18" id="KW-0808">Transferase</keyword>
<dbReference type="SMART" id="SM00388">
    <property type="entry name" value="HisKA"/>
    <property type="match status" value="1"/>
</dbReference>
<dbReference type="GO" id="GO:0006355">
    <property type="term" value="P:regulation of DNA-templated transcription"/>
    <property type="evidence" value="ECO:0007669"/>
    <property type="project" value="InterPro"/>
</dbReference>
<dbReference type="PROSITE" id="PS50112">
    <property type="entry name" value="PAS"/>
    <property type="match status" value="1"/>
</dbReference>
<keyword evidence="7 14" id="KW-0812">Transmembrane</keyword>
<dbReference type="InterPro" id="IPR004358">
    <property type="entry name" value="Sig_transdc_His_kin-like_C"/>
</dbReference>
<dbReference type="HOGENOM" id="CLU_019564_0_1_7"/>
<dbReference type="SMART" id="SM00387">
    <property type="entry name" value="HATPase_c"/>
    <property type="match status" value="1"/>
</dbReference>
<feature type="transmembrane region" description="Helical" evidence="14">
    <location>
        <begin position="96"/>
        <end position="121"/>
    </location>
</feature>
<accession>A5GA24</accession>
<keyword evidence="12" id="KW-0902">Two-component regulatory system</keyword>
<dbReference type="NCBIfam" id="TIGR00229">
    <property type="entry name" value="sensory_box"/>
    <property type="match status" value="1"/>
</dbReference>
<evidence type="ECO:0000259" key="16">
    <source>
        <dbReference type="PROSITE" id="PS50112"/>
    </source>
</evidence>
<dbReference type="Gene3D" id="3.30.450.20">
    <property type="entry name" value="PAS domain"/>
    <property type="match status" value="1"/>
</dbReference>
<dbReference type="InterPro" id="IPR003660">
    <property type="entry name" value="HAMP_dom"/>
</dbReference>
<dbReference type="InterPro" id="IPR005467">
    <property type="entry name" value="His_kinase_dom"/>
</dbReference>
<keyword evidence="8" id="KW-0547">Nucleotide-binding</keyword>
<dbReference type="InterPro" id="IPR000014">
    <property type="entry name" value="PAS"/>
</dbReference>
<dbReference type="InterPro" id="IPR036097">
    <property type="entry name" value="HisK_dim/P_sf"/>
</dbReference>
<dbReference type="SUPFAM" id="SSF55785">
    <property type="entry name" value="PYP-like sensor domain (PAS domain)"/>
    <property type="match status" value="1"/>
</dbReference>
<dbReference type="Pfam" id="PF00512">
    <property type="entry name" value="HisKA"/>
    <property type="match status" value="1"/>
</dbReference>
<dbReference type="SMART" id="SM00091">
    <property type="entry name" value="PAS"/>
    <property type="match status" value="1"/>
</dbReference>
<dbReference type="Pfam" id="PF00989">
    <property type="entry name" value="PAS"/>
    <property type="match status" value="1"/>
</dbReference>
<evidence type="ECO:0000256" key="8">
    <source>
        <dbReference type="ARBA" id="ARBA00022741"/>
    </source>
</evidence>
<comment type="catalytic activity">
    <reaction evidence="1">
        <text>ATP + protein L-histidine = ADP + protein N-phospho-L-histidine.</text>
        <dbReference type="EC" id="2.7.13.3"/>
    </reaction>
</comment>
<dbReference type="SUPFAM" id="SSF55874">
    <property type="entry name" value="ATPase domain of HSP90 chaperone/DNA topoisomerase II/histidine kinase"/>
    <property type="match status" value="1"/>
</dbReference>
<dbReference type="Pfam" id="PF19312">
    <property type="entry name" value="NtrY_N"/>
    <property type="match status" value="1"/>
</dbReference>
<dbReference type="Pfam" id="PF00672">
    <property type="entry name" value="HAMP"/>
    <property type="match status" value="1"/>
</dbReference>
<dbReference type="Pfam" id="PF02518">
    <property type="entry name" value="HATPase_c"/>
    <property type="match status" value="1"/>
</dbReference>
<dbReference type="SUPFAM" id="SSF47384">
    <property type="entry name" value="Homodimeric domain of signal transducing histidine kinase"/>
    <property type="match status" value="1"/>
</dbReference>
<feature type="domain" description="HAMP" evidence="17">
    <location>
        <begin position="329"/>
        <end position="381"/>
    </location>
</feature>
<dbReference type="GO" id="GO:0000155">
    <property type="term" value="F:phosphorelay sensor kinase activity"/>
    <property type="evidence" value="ECO:0007669"/>
    <property type="project" value="InterPro"/>
</dbReference>
<evidence type="ECO:0000256" key="11">
    <source>
        <dbReference type="ARBA" id="ARBA00022989"/>
    </source>
</evidence>
<feature type="transmembrane region" description="Helical" evidence="14">
    <location>
        <begin position="54"/>
        <end position="75"/>
    </location>
</feature>
<evidence type="ECO:0000256" key="1">
    <source>
        <dbReference type="ARBA" id="ARBA00000085"/>
    </source>
</evidence>
<dbReference type="GO" id="GO:0005524">
    <property type="term" value="F:ATP binding"/>
    <property type="evidence" value="ECO:0007669"/>
    <property type="project" value="UniProtKB-KW"/>
</dbReference>
<dbReference type="STRING" id="351605.Gura_1374"/>
<gene>
    <name evidence="18" type="ordered locus">Gura_1374</name>
</gene>
<dbReference type="InterPro" id="IPR017232">
    <property type="entry name" value="NtrY"/>
</dbReference>
<evidence type="ECO:0000256" key="7">
    <source>
        <dbReference type="ARBA" id="ARBA00022692"/>
    </source>
</evidence>
<evidence type="ECO:0000256" key="13">
    <source>
        <dbReference type="ARBA" id="ARBA00023136"/>
    </source>
</evidence>
<evidence type="ECO:0000256" key="6">
    <source>
        <dbReference type="ARBA" id="ARBA00022679"/>
    </source>
</evidence>
<dbReference type="PRINTS" id="PR00344">
    <property type="entry name" value="BCTRLSENSOR"/>
</dbReference>
<evidence type="ECO:0000256" key="2">
    <source>
        <dbReference type="ARBA" id="ARBA00004651"/>
    </source>
</evidence>
<evidence type="ECO:0000256" key="5">
    <source>
        <dbReference type="ARBA" id="ARBA00022553"/>
    </source>
</evidence>
<dbReference type="RefSeq" id="WP_011938292.1">
    <property type="nucleotide sequence ID" value="NC_009483.1"/>
</dbReference>
<evidence type="ECO:0000256" key="12">
    <source>
        <dbReference type="ARBA" id="ARBA00023012"/>
    </source>
</evidence>
<dbReference type="Proteomes" id="UP000006695">
    <property type="component" value="Chromosome"/>
</dbReference>
<dbReference type="SMART" id="SM00304">
    <property type="entry name" value="HAMP"/>
    <property type="match status" value="1"/>
</dbReference>
<keyword evidence="4" id="KW-1003">Cell membrane</keyword>
<dbReference type="CDD" id="cd00082">
    <property type="entry name" value="HisKA"/>
    <property type="match status" value="1"/>
</dbReference>
<feature type="domain" description="Histidine kinase" evidence="15">
    <location>
        <begin position="531"/>
        <end position="743"/>
    </location>
</feature>
<evidence type="ECO:0000256" key="10">
    <source>
        <dbReference type="ARBA" id="ARBA00022840"/>
    </source>
</evidence>
<dbReference type="PANTHER" id="PTHR43065:SF42">
    <property type="entry name" value="TWO-COMPONENT SENSOR PPRA"/>
    <property type="match status" value="1"/>
</dbReference>
<dbReference type="Gene3D" id="3.30.565.10">
    <property type="entry name" value="Histidine kinase-like ATPase, C-terminal domain"/>
    <property type="match status" value="1"/>
</dbReference>
<dbReference type="CDD" id="cd06225">
    <property type="entry name" value="HAMP"/>
    <property type="match status" value="1"/>
</dbReference>
<dbReference type="InterPro" id="IPR035965">
    <property type="entry name" value="PAS-like_dom_sf"/>
</dbReference>
<sequence>MKTETNKGLPPEELRKRKREGFIVAFSLLLIIFLTSTEIHLSKLSSEVPMGNNIIIFGIINVIILLIILLIYLVFRNVAKLMLERRQNAIGAKLRTKLVLAFVGLSLVPTMLLFFVSAGFITNSIQNWFNKQVETSLDESMEVAQTYYKSSAANAIYYGEQISAIIKEQKLLNEENLPRLKSVIRQKQKEYNLGVVEVYSSQREELVRAANPKLPRGEFTNPSSEDIKVGLLGKQLTKVNSIGKADLIRGIVPVYSNWNAKDVVGVVVVNYYVPYSLVSKMKEISASYHEFRQLKIMKNPITTGYILTLFLITMVIVFLAVWFGVYLAKSLTIPIQELAEATRQVAEGNLEVHLGEKGTDEIGMLIASFNKMTEDLRNNQLALKKTNEEVSRSNMELEQRRRYMETVLKNVTAGVISVDRDGILTTVNKSAERLLNIDTQKVTGKNFREVLQPDHLDIVKGMLRDMVLAQHDTVSKQVTIPLKGTKLTLLVNLTVLKDENDEFMGTVVVFDDLTQLIKAQRMAAWREVARRIAHEIKNPLTPIQLSAQRLRKRYLSRFEGEEKVFDECTGMIIKSVDELKTLVDEFSNFARMPAALPTPNNLNEVLREALPLYQEAHRNITFTIRTDESIPLFLLDRDQIKRVLINLLDNAVAAIDGYGSIIIESCYNQELKMATVTVADTGHGIAAEDRPRLFEPYFSTKKSGTGLGLAIVNTIISDHHGFIRSKDNQPKGTIFVIELPVSGTLV</sequence>
<dbReference type="AlphaFoldDB" id="A5GA24"/>
<dbReference type="PANTHER" id="PTHR43065">
    <property type="entry name" value="SENSOR HISTIDINE KINASE"/>
    <property type="match status" value="1"/>
</dbReference>
<dbReference type="SUPFAM" id="SSF158472">
    <property type="entry name" value="HAMP domain-like"/>
    <property type="match status" value="1"/>
</dbReference>
<reference evidence="18 19" key="1">
    <citation type="submission" date="2007-05" db="EMBL/GenBank/DDBJ databases">
        <title>Complete sequence of Geobacter uraniireducens Rf4.</title>
        <authorList>
            <consortium name="US DOE Joint Genome Institute"/>
            <person name="Copeland A."/>
            <person name="Lucas S."/>
            <person name="Lapidus A."/>
            <person name="Barry K."/>
            <person name="Detter J.C."/>
            <person name="Glavina del Rio T."/>
            <person name="Hammon N."/>
            <person name="Israni S."/>
            <person name="Dalin E."/>
            <person name="Tice H."/>
            <person name="Pitluck S."/>
            <person name="Chertkov O."/>
            <person name="Brettin T."/>
            <person name="Bruce D."/>
            <person name="Han C."/>
            <person name="Schmutz J."/>
            <person name="Larimer F."/>
            <person name="Land M."/>
            <person name="Hauser L."/>
            <person name="Kyrpides N."/>
            <person name="Mikhailova N."/>
            <person name="Shelobolina E."/>
            <person name="Aklujkar M."/>
            <person name="Lovley D."/>
            <person name="Richardson P."/>
        </authorList>
    </citation>
    <scope>NUCLEOTIDE SEQUENCE [LARGE SCALE GENOMIC DNA]</scope>
    <source>
        <strain evidence="18 19">Rf4</strain>
    </source>
</reference>
<evidence type="ECO:0000256" key="3">
    <source>
        <dbReference type="ARBA" id="ARBA00012438"/>
    </source>
</evidence>
<comment type="subcellular location">
    <subcellularLocation>
        <location evidence="2">Cell membrane</location>
        <topology evidence="2">Multi-pass membrane protein</topology>
    </subcellularLocation>
</comment>
<feature type="transmembrane region" description="Helical" evidence="14">
    <location>
        <begin position="21"/>
        <end position="42"/>
    </location>
</feature>
<dbReference type="PROSITE" id="PS50885">
    <property type="entry name" value="HAMP"/>
    <property type="match status" value="1"/>
</dbReference>
<dbReference type="CDD" id="cd00130">
    <property type="entry name" value="PAS"/>
    <property type="match status" value="1"/>
</dbReference>
<dbReference type="InterPro" id="IPR045671">
    <property type="entry name" value="NtrY-like_N"/>
</dbReference>
<evidence type="ECO:0000313" key="19">
    <source>
        <dbReference type="Proteomes" id="UP000006695"/>
    </source>
</evidence>
<dbReference type="PROSITE" id="PS50109">
    <property type="entry name" value="HIS_KIN"/>
    <property type="match status" value="1"/>
</dbReference>
<dbReference type="EC" id="2.7.13.3" evidence="3"/>
<dbReference type="GO" id="GO:0005886">
    <property type="term" value="C:plasma membrane"/>
    <property type="evidence" value="ECO:0007669"/>
    <property type="project" value="UniProtKB-SubCell"/>
</dbReference>
<feature type="transmembrane region" description="Helical" evidence="14">
    <location>
        <begin position="305"/>
        <end position="328"/>
    </location>
</feature>